<accession>A0A3D8Q1F9</accession>
<dbReference type="Proteomes" id="UP000257143">
    <property type="component" value="Unassembled WGS sequence"/>
</dbReference>
<evidence type="ECO:0000313" key="3">
    <source>
        <dbReference type="Proteomes" id="UP000257143"/>
    </source>
</evidence>
<keyword evidence="3" id="KW-1185">Reference proteome</keyword>
<protein>
    <submittedName>
        <fullName evidence="2">YvrJ family protein</fullName>
    </submittedName>
</protein>
<keyword evidence="1" id="KW-0472">Membrane</keyword>
<feature type="transmembrane region" description="Helical" evidence="1">
    <location>
        <begin position="17"/>
        <end position="33"/>
    </location>
</feature>
<organism evidence="2 3">
    <name type="scientific">Oceanobacillus arenosus</name>
    <dbReference type="NCBI Taxonomy" id="1229153"/>
    <lineage>
        <taxon>Bacteria</taxon>
        <taxon>Bacillati</taxon>
        <taxon>Bacillota</taxon>
        <taxon>Bacilli</taxon>
        <taxon>Bacillales</taxon>
        <taxon>Bacillaceae</taxon>
        <taxon>Oceanobacillus</taxon>
    </lineage>
</organism>
<dbReference type="RefSeq" id="WP_115771572.1">
    <property type="nucleotide sequence ID" value="NZ_PIOC01000003.1"/>
</dbReference>
<comment type="caution">
    <text evidence="2">The sequence shown here is derived from an EMBL/GenBank/DDBJ whole genome shotgun (WGS) entry which is preliminary data.</text>
</comment>
<sequence>MNEISVLSDVIQLMENVGFPVVVTLILLIRYEFRMERLEKLSKKLSDTINELRRDIS</sequence>
<dbReference type="EMBL" id="PIOC01000003">
    <property type="protein sequence ID" value="RDW21401.1"/>
    <property type="molecule type" value="Genomic_DNA"/>
</dbReference>
<dbReference type="OrthoDB" id="2662123at2"/>
<gene>
    <name evidence="2" type="ORF">CWR48_03075</name>
</gene>
<evidence type="ECO:0000313" key="2">
    <source>
        <dbReference type="EMBL" id="RDW21401.1"/>
    </source>
</evidence>
<keyword evidence="1" id="KW-1133">Transmembrane helix</keyword>
<dbReference type="InterPro" id="IPR024419">
    <property type="entry name" value="YvrJ"/>
</dbReference>
<keyword evidence="1" id="KW-0812">Transmembrane</keyword>
<name>A0A3D8Q1F9_9BACI</name>
<evidence type="ECO:0000256" key="1">
    <source>
        <dbReference type="SAM" id="Phobius"/>
    </source>
</evidence>
<reference evidence="3" key="1">
    <citation type="submission" date="2017-11" db="EMBL/GenBank/DDBJ databases">
        <authorList>
            <person name="Zhu W."/>
        </authorList>
    </citation>
    <scope>NUCLEOTIDE SEQUENCE [LARGE SCALE GENOMIC DNA]</scope>
    <source>
        <strain evidence="3">CAU 1183</strain>
    </source>
</reference>
<dbReference type="Pfam" id="PF12841">
    <property type="entry name" value="YvrJ"/>
    <property type="match status" value="1"/>
</dbReference>
<proteinExistence type="predicted"/>
<dbReference type="AlphaFoldDB" id="A0A3D8Q1F9"/>